<dbReference type="AlphaFoldDB" id="A0A0K9NSP4"/>
<gene>
    <name evidence="1" type="ORF">ZOSMA_70G00340</name>
</gene>
<accession>A0A0K9NSP4</accession>
<name>A0A0K9NSP4_ZOSMR</name>
<evidence type="ECO:0000313" key="2">
    <source>
        <dbReference type="Proteomes" id="UP000036987"/>
    </source>
</evidence>
<evidence type="ECO:0000313" key="1">
    <source>
        <dbReference type="EMBL" id="KMZ59020.1"/>
    </source>
</evidence>
<keyword evidence="2" id="KW-1185">Reference proteome</keyword>
<dbReference type="EMBL" id="LFYR01001823">
    <property type="protein sequence ID" value="KMZ59020.1"/>
    <property type="molecule type" value="Genomic_DNA"/>
</dbReference>
<reference evidence="2" key="1">
    <citation type="journal article" date="2016" name="Nature">
        <title>The genome of the seagrass Zostera marina reveals angiosperm adaptation to the sea.</title>
        <authorList>
            <person name="Olsen J.L."/>
            <person name="Rouze P."/>
            <person name="Verhelst B."/>
            <person name="Lin Y.-C."/>
            <person name="Bayer T."/>
            <person name="Collen J."/>
            <person name="Dattolo E."/>
            <person name="De Paoli E."/>
            <person name="Dittami S."/>
            <person name="Maumus F."/>
            <person name="Michel G."/>
            <person name="Kersting A."/>
            <person name="Lauritano C."/>
            <person name="Lohaus R."/>
            <person name="Toepel M."/>
            <person name="Tonon T."/>
            <person name="Vanneste K."/>
            <person name="Amirebrahimi M."/>
            <person name="Brakel J."/>
            <person name="Bostroem C."/>
            <person name="Chovatia M."/>
            <person name="Grimwood J."/>
            <person name="Jenkins J.W."/>
            <person name="Jueterbock A."/>
            <person name="Mraz A."/>
            <person name="Stam W.T."/>
            <person name="Tice H."/>
            <person name="Bornberg-Bauer E."/>
            <person name="Green P.J."/>
            <person name="Pearson G.A."/>
            <person name="Procaccini G."/>
            <person name="Duarte C.M."/>
            <person name="Schmutz J."/>
            <person name="Reusch T.B.H."/>
            <person name="Van de Peer Y."/>
        </authorList>
    </citation>
    <scope>NUCLEOTIDE SEQUENCE [LARGE SCALE GENOMIC DNA]</scope>
    <source>
        <strain evidence="2">cv. Finnish</strain>
    </source>
</reference>
<dbReference type="Proteomes" id="UP000036987">
    <property type="component" value="Unassembled WGS sequence"/>
</dbReference>
<sequence length="25" mass="2947">MNRFLVKQVTVGEQPMNLVGMRLER</sequence>
<comment type="caution">
    <text evidence="1">The sequence shown here is derived from an EMBL/GenBank/DDBJ whole genome shotgun (WGS) entry which is preliminary data.</text>
</comment>
<organism evidence="1 2">
    <name type="scientific">Zostera marina</name>
    <name type="common">Eelgrass</name>
    <dbReference type="NCBI Taxonomy" id="29655"/>
    <lineage>
        <taxon>Eukaryota</taxon>
        <taxon>Viridiplantae</taxon>
        <taxon>Streptophyta</taxon>
        <taxon>Embryophyta</taxon>
        <taxon>Tracheophyta</taxon>
        <taxon>Spermatophyta</taxon>
        <taxon>Magnoliopsida</taxon>
        <taxon>Liliopsida</taxon>
        <taxon>Zosteraceae</taxon>
        <taxon>Zostera</taxon>
    </lineage>
</organism>
<protein>
    <submittedName>
        <fullName evidence="1">Uncharacterized protein</fullName>
    </submittedName>
</protein>
<proteinExistence type="predicted"/>